<accession>A0A3R9PEQ0</accession>
<evidence type="ECO:0008006" key="3">
    <source>
        <dbReference type="Google" id="ProtNLM"/>
    </source>
</evidence>
<protein>
    <recommendedName>
        <fullName evidence="3">Thioredoxin-like fold domain-containing protein</fullName>
    </recommendedName>
</protein>
<comment type="caution">
    <text evidence="1">The sequence shown here is derived from an EMBL/GenBank/DDBJ whole genome shotgun (WGS) entry which is preliminary data.</text>
</comment>
<dbReference type="AlphaFoldDB" id="A0A3R9PEQ0"/>
<dbReference type="InterPro" id="IPR036249">
    <property type="entry name" value="Thioredoxin-like_sf"/>
</dbReference>
<keyword evidence="2" id="KW-1185">Reference proteome</keyword>
<name>A0A3R9PEQ0_9CREN</name>
<reference evidence="1 2" key="1">
    <citation type="submission" date="2018-10" db="EMBL/GenBank/DDBJ databases">
        <title>Co-occurring genomic capacity for anaerobic methane metabolism and dissimilatory sulfite reduction discovered in the Korarchaeota.</title>
        <authorList>
            <person name="Mckay L.J."/>
            <person name="Dlakic M."/>
            <person name="Fields M.W."/>
            <person name="Delmont T.O."/>
            <person name="Eren A.M."/>
            <person name="Jay Z.J."/>
            <person name="Klingelsmith K.B."/>
            <person name="Rusch D.B."/>
            <person name="Inskeep W.P."/>
        </authorList>
    </citation>
    <scope>NUCLEOTIDE SEQUENCE [LARGE SCALE GENOMIC DNA]</scope>
    <source>
        <strain evidence="1 2">MDKW</strain>
    </source>
</reference>
<dbReference type="RefSeq" id="WP_125672559.1">
    <property type="nucleotide sequence ID" value="NZ_RCOS01000156.1"/>
</dbReference>
<dbReference type="Proteomes" id="UP000277582">
    <property type="component" value="Unassembled WGS sequence"/>
</dbReference>
<dbReference type="SUPFAM" id="SSF52833">
    <property type="entry name" value="Thioredoxin-like"/>
    <property type="match status" value="1"/>
</dbReference>
<evidence type="ECO:0000313" key="1">
    <source>
        <dbReference type="EMBL" id="RSN72388.1"/>
    </source>
</evidence>
<dbReference type="EMBL" id="RCOS01000156">
    <property type="protein sequence ID" value="RSN72388.1"/>
    <property type="molecule type" value="Genomic_DNA"/>
</dbReference>
<sequence>MIAISHPNCRRNEIIAEAKRIAEELGIEIKEVMLNSPEGEEYVEKLEIRYIPAFIVGDKVYYLEKVDKETMLRIKEELK</sequence>
<gene>
    <name evidence="1" type="ORF">D6D85_13960</name>
</gene>
<evidence type="ECO:0000313" key="2">
    <source>
        <dbReference type="Proteomes" id="UP000277582"/>
    </source>
</evidence>
<proteinExistence type="predicted"/>
<organism evidence="1 2">
    <name type="scientific">Candidatus Methanodesulfokora washburnensis</name>
    <dbReference type="NCBI Taxonomy" id="2478471"/>
    <lineage>
        <taxon>Archaea</taxon>
        <taxon>Thermoproteota</taxon>
        <taxon>Candidatus Korarchaeia</taxon>
        <taxon>Candidatus Korarchaeia incertae sedis</taxon>
        <taxon>Candidatus Methanodesulfokora</taxon>
    </lineage>
</organism>